<evidence type="ECO:0000259" key="7">
    <source>
        <dbReference type="PROSITE" id="PS50850"/>
    </source>
</evidence>
<dbReference type="GO" id="GO:0022857">
    <property type="term" value="F:transmembrane transporter activity"/>
    <property type="evidence" value="ECO:0007669"/>
    <property type="project" value="InterPro"/>
</dbReference>
<protein>
    <submittedName>
        <fullName evidence="8">Major facilitator transporter</fullName>
    </submittedName>
</protein>
<evidence type="ECO:0000256" key="3">
    <source>
        <dbReference type="ARBA" id="ARBA00022692"/>
    </source>
</evidence>
<feature type="transmembrane region" description="Helical" evidence="6">
    <location>
        <begin position="169"/>
        <end position="188"/>
    </location>
</feature>
<dbReference type="SUPFAM" id="SSF103473">
    <property type="entry name" value="MFS general substrate transporter"/>
    <property type="match status" value="1"/>
</dbReference>
<keyword evidence="5 6" id="KW-0472">Membrane</keyword>
<keyword evidence="2" id="KW-0813">Transport</keyword>
<dbReference type="EMBL" id="FCOX02000098">
    <property type="protein sequence ID" value="SAL06021.1"/>
    <property type="molecule type" value="Genomic_DNA"/>
</dbReference>
<feature type="transmembrane region" description="Helical" evidence="6">
    <location>
        <begin position="194"/>
        <end position="216"/>
    </location>
</feature>
<gene>
    <name evidence="8" type="ORF">AWB78_07833</name>
</gene>
<keyword evidence="9" id="KW-1185">Reference proteome</keyword>
<keyword evidence="4 6" id="KW-1133">Transmembrane helix</keyword>
<sequence>MTTSLQSTEGTLASDRVAEDTEEQRKVVAKVLRRIMPLALLGIFVSYIDRTNLAVAGPSMEHALGLTPAMFGMASSLFFIGYVLFEIPSNLLLQRLGAKFWIARIMVTWGLICMAMSLVTGATSLYILRFLLGIGEAGFYPGILFYLGLFIPVRYLAKAYSIFQIGIPFSLALGSAMTAALLNMHGVLGVADWQWVMIIEGGMAVVIGIVTFFVMASTPAKARWLSERERTTLTAAIRRDRKQGDDEAHGMQAVGSVIKTPAVWYYALFYMMCLIGFWTVTYWLPQIIKLRFSVSATQAGMLSALPWVVCFFALALSSKMTVRGRARAPFIAVILLICAVGLSLSALASNPIVAFAGLCMAACVQVGMPIFYSFPAQHFPGAKGAVALGLVNSIGNIGGFFGPYILGVLRETFHSDTVGLLFLSSTFLISALLALGLPRQLRKSESYVEFAE</sequence>
<dbReference type="FunFam" id="1.20.1250.20:FF:000018">
    <property type="entry name" value="MFS transporter permease"/>
    <property type="match status" value="1"/>
</dbReference>
<reference evidence="8" key="1">
    <citation type="submission" date="2016-01" db="EMBL/GenBank/DDBJ databases">
        <authorList>
            <person name="Peeters C."/>
        </authorList>
    </citation>
    <scope>NUCLEOTIDE SEQUENCE</scope>
    <source>
        <strain evidence="8">LMG 29321</strain>
    </source>
</reference>
<dbReference type="GO" id="GO:0016020">
    <property type="term" value="C:membrane"/>
    <property type="evidence" value="ECO:0007669"/>
    <property type="project" value="UniProtKB-SubCell"/>
</dbReference>
<evidence type="ECO:0000256" key="2">
    <source>
        <dbReference type="ARBA" id="ARBA00022448"/>
    </source>
</evidence>
<dbReference type="InterPro" id="IPR036259">
    <property type="entry name" value="MFS_trans_sf"/>
</dbReference>
<name>A0A158EGK0_9BURK</name>
<dbReference type="AlphaFoldDB" id="A0A158EGK0"/>
<dbReference type="PROSITE" id="PS50850">
    <property type="entry name" value="MFS"/>
    <property type="match status" value="1"/>
</dbReference>
<feature type="transmembrane region" description="Helical" evidence="6">
    <location>
        <begin position="139"/>
        <end position="157"/>
    </location>
</feature>
<dbReference type="InterPro" id="IPR020846">
    <property type="entry name" value="MFS_dom"/>
</dbReference>
<feature type="transmembrane region" description="Helical" evidence="6">
    <location>
        <begin position="68"/>
        <end position="85"/>
    </location>
</feature>
<dbReference type="RefSeq" id="WP_082883587.1">
    <property type="nucleotide sequence ID" value="NZ_FCOX02000098.1"/>
</dbReference>
<dbReference type="Gene3D" id="1.20.1250.20">
    <property type="entry name" value="MFS general substrate transporter like domains"/>
    <property type="match status" value="2"/>
</dbReference>
<dbReference type="InterPro" id="IPR011701">
    <property type="entry name" value="MFS"/>
</dbReference>
<evidence type="ECO:0000256" key="5">
    <source>
        <dbReference type="ARBA" id="ARBA00023136"/>
    </source>
</evidence>
<dbReference type="PANTHER" id="PTHR43791">
    <property type="entry name" value="PERMEASE-RELATED"/>
    <property type="match status" value="1"/>
</dbReference>
<evidence type="ECO:0000256" key="6">
    <source>
        <dbReference type="SAM" id="Phobius"/>
    </source>
</evidence>
<feature type="transmembrane region" description="Helical" evidence="6">
    <location>
        <begin position="386"/>
        <end position="406"/>
    </location>
</feature>
<dbReference type="Proteomes" id="UP000071859">
    <property type="component" value="Unassembled WGS sequence"/>
</dbReference>
<comment type="subcellular location">
    <subcellularLocation>
        <location evidence="1">Membrane</location>
        <topology evidence="1">Multi-pass membrane protein</topology>
    </subcellularLocation>
</comment>
<comment type="caution">
    <text evidence="8">The sequence shown here is derived from an EMBL/GenBank/DDBJ whole genome shotgun (WGS) entry which is preliminary data.</text>
</comment>
<evidence type="ECO:0000256" key="1">
    <source>
        <dbReference type="ARBA" id="ARBA00004141"/>
    </source>
</evidence>
<evidence type="ECO:0000313" key="9">
    <source>
        <dbReference type="Proteomes" id="UP000071859"/>
    </source>
</evidence>
<organism evidence="8 9">
    <name type="scientific">Caballeronia calidae</name>
    <dbReference type="NCBI Taxonomy" id="1777139"/>
    <lineage>
        <taxon>Bacteria</taxon>
        <taxon>Pseudomonadati</taxon>
        <taxon>Pseudomonadota</taxon>
        <taxon>Betaproteobacteria</taxon>
        <taxon>Burkholderiales</taxon>
        <taxon>Burkholderiaceae</taxon>
        <taxon>Caballeronia</taxon>
    </lineage>
</organism>
<dbReference type="PANTHER" id="PTHR43791:SF36">
    <property type="entry name" value="TRANSPORTER, PUTATIVE (AFU_ORTHOLOGUE AFUA_6G08340)-RELATED"/>
    <property type="match status" value="1"/>
</dbReference>
<feature type="transmembrane region" description="Helical" evidence="6">
    <location>
        <begin position="296"/>
        <end position="316"/>
    </location>
</feature>
<accession>A0A158EGK0</accession>
<proteinExistence type="predicted"/>
<evidence type="ECO:0000256" key="4">
    <source>
        <dbReference type="ARBA" id="ARBA00022989"/>
    </source>
</evidence>
<feature type="transmembrane region" description="Helical" evidence="6">
    <location>
        <begin position="263"/>
        <end position="284"/>
    </location>
</feature>
<dbReference type="OrthoDB" id="9773957at2"/>
<feature type="transmembrane region" description="Helical" evidence="6">
    <location>
        <begin position="31"/>
        <end position="48"/>
    </location>
</feature>
<keyword evidence="3 6" id="KW-0812">Transmembrane</keyword>
<feature type="transmembrane region" description="Helical" evidence="6">
    <location>
        <begin position="418"/>
        <end position="437"/>
    </location>
</feature>
<feature type="transmembrane region" description="Helical" evidence="6">
    <location>
        <begin position="328"/>
        <end position="346"/>
    </location>
</feature>
<feature type="domain" description="Major facilitator superfamily (MFS) profile" evidence="7">
    <location>
        <begin position="35"/>
        <end position="442"/>
    </location>
</feature>
<dbReference type="Pfam" id="PF07690">
    <property type="entry name" value="MFS_1"/>
    <property type="match status" value="1"/>
</dbReference>
<feature type="transmembrane region" description="Helical" evidence="6">
    <location>
        <begin position="352"/>
        <end position="374"/>
    </location>
</feature>
<feature type="transmembrane region" description="Helical" evidence="6">
    <location>
        <begin position="106"/>
        <end position="127"/>
    </location>
</feature>
<evidence type="ECO:0000313" key="8">
    <source>
        <dbReference type="EMBL" id="SAL06021.1"/>
    </source>
</evidence>
<dbReference type="CDD" id="cd17319">
    <property type="entry name" value="MFS_ExuT_GudP_like"/>
    <property type="match status" value="1"/>
</dbReference>